<keyword evidence="1" id="KW-0472">Membrane</keyword>
<dbReference type="Proteomes" id="UP000095282">
    <property type="component" value="Unplaced"/>
</dbReference>
<keyword evidence="2" id="KW-1185">Reference proteome</keyword>
<accession>A0A1I7U2P7</accession>
<proteinExistence type="predicted"/>
<evidence type="ECO:0000313" key="2">
    <source>
        <dbReference type="Proteomes" id="UP000095282"/>
    </source>
</evidence>
<reference evidence="3" key="1">
    <citation type="submission" date="2016-11" db="UniProtKB">
        <authorList>
            <consortium name="WormBaseParasite"/>
        </authorList>
    </citation>
    <scope>IDENTIFICATION</scope>
</reference>
<sequence length="71" mass="8232">MRLYHALILLSASIIQCLPKKNWKLTTIFLISSILLSIIGSYFLIDRQEVLRYMFILQSSSAYDILEEVGH</sequence>
<keyword evidence="1" id="KW-0812">Transmembrane</keyword>
<protein>
    <submittedName>
        <fullName evidence="3">7TM_GPCR_Srx domain-containing protein</fullName>
    </submittedName>
</protein>
<dbReference type="WBParaSite" id="Csp11.Scaffold629.g14245.t1">
    <property type="protein sequence ID" value="Csp11.Scaffold629.g14245.t1"/>
    <property type="gene ID" value="Csp11.Scaffold629.g14245"/>
</dbReference>
<keyword evidence="1" id="KW-1133">Transmembrane helix</keyword>
<name>A0A1I7U2P7_9PELO</name>
<feature type="transmembrane region" description="Helical" evidence="1">
    <location>
        <begin position="27"/>
        <end position="45"/>
    </location>
</feature>
<evidence type="ECO:0000256" key="1">
    <source>
        <dbReference type="SAM" id="Phobius"/>
    </source>
</evidence>
<organism evidence="2 3">
    <name type="scientific">Caenorhabditis tropicalis</name>
    <dbReference type="NCBI Taxonomy" id="1561998"/>
    <lineage>
        <taxon>Eukaryota</taxon>
        <taxon>Metazoa</taxon>
        <taxon>Ecdysozoa</taxon>
        <taxon>Nematoda</taxon>
        <taxon>Chromadorea</taxon>
        <taxon>Rhabditida</taxon>
        <taxon>Rhabditina</taxon>
        <taxon>Rhabditomorpha</taxon>
        <taxon>Rhabditoidea</taxon>
        <taxon>Rhabditidae</taxon>
        <taxon>Peloderinae</taxon>
        <taxon>Caenorhabditis</taxon>
    </lineage>
</organism>
<evidence type="ECO:0000313" key="3">
    <source>
        <dbReference type="WBParaSite" id="Csp11.Scaffold629.g14245.t1"/>
    </source>
</evidence>
<dbReference type="AlphaFoldDB" id="A0A1I7U2P7"/>